<dbReference type="AlphaFoldDB" id="A0A7W8ZIF0"/>
<dbReference type="EMBL" id="JACHCE010000001">
    <property type="protein sequence ID" value="MBB5634562.1"/>
    <property type="molecule type" value="Genomic_DNA"/>
</dbReference>
<feature type="domain" description="Beta-lactamase-related" evidence="1">
    <location>
        <begin position="28"/>
        <end position="142"/>
    </location>
</feature>
<dbReference type="Gene3D" id="3.40.710.10">
    <property type="entry name" value="DD-peptidase/beta-lactamase superfamily"/>
    <property type="match status" value="1"/>
</dbReference>
<organism evidence="2 3">
    <name type="scientific">Pedobacter cryoconitis</name>
    <dbReference type="NCBI Taxonomy" id="188932"/>
    <lineage>
        <taxon>Bacteria</taxon>
        <taxon>Pseudomonadati</taxon>
        <taxon>Bacteroidota</taxon>
        <taxon>Sphingobacteriia</taxon>
        <taxon>Sphingobacteriales</taxon>
        <taxon>Sphingobacteriaceae</taxon>
        <taxon>Pedobacter</taxon>
    </lineage>
</organism>
<comment type="caution">
    <text evidence="2">The sequence shown here is derived from an EMBL/GenBank/DDBJ whole genome shotgun (WGS) entry which is preliminary data.</text>
</comment>
<dbReference type="Pfam" id="PF00144">
    <property type="entry name" value="Beta-lactamase"/>
    <property type="match status" value="1"/>
</dbReference>
<dbReference type="RefSeq" id="WP_183878466.1">
    <property type="nucleotide sequence ID" value="NZ_JACHCE010000001.1"/>
</dbReference>
<evidence type="ECO:0000313" key="3">
    <source>
        <dbReference type="Proteomes" id="UP000537204"/>
    </source>
</evidence>
<accession>A0A7W8ZIF0</accession>
<evidence type="ECO:0000259" key="1">
    <source>
        <dbReference type="Pfam" id="PF00144"/>
    </source>
</evidence>
<name>A0A7W8ZIF0_9SPHI</name>
<dbReference type="Proteomes" id="UP000537204">
    <property type="component" value="Unassembled WGS sequence"/>
</dbReference>
<protein>
    <submittedName>
        <fullName evidence="2">CubicO group peptidase (Beta-lactamase class C family)</fullName>
    </submittedName>
</protein>
<gene>
    <name evidence="2" type="ORF">HDE68_000447</name>
</gene>
<reference evidence="2 3" key="1">
    <citation type="submission" date="2020-08" db="EMBL/GenBank/DDBJ databases">
        <title>Genomic Encyclopedia of Type Strains, Phase IV (KMG-V): Genome sequencing to study the core and pangenomes of soil and plant-associated prokaryotes.</title>
        <authorList>
            <person name="Whitman W."/>
        </authorList>
    </citation>
    <scope>NUCLEOTIDE SEQUENCE [LARGE SCALE GENOMIC DNA]</scope>
    <source>
        <strain evidence="2 3">S3M1</strain>
    </source>
</reference>
<evidence type="ECO:0000313" key="2">
    <source>
        <dbReference type="EMBL" id="MBB5634562.1"/>
    </source>
</evidence>
<proteinExistence type="predicted"/>
<sequence length="152" mass="16815">MLVLLLTLMPLLTGAQSSTKKTEFTKRFTKVYNDEGVEIKAWDLDALVVAGGLRSSLNDLLIYAKNNMENKNTDLSKAVELTHQVTFSKGTIVGLGWHIIQSADEAYYWHNGSTGGSRSFIMMDLNKKTAVIVLSNSNVETDTAGVRIFEKL</sequence>
<dbReference type="InterPro" id="IPR012338">
    <property type="entry name" value="Beta-lactam/transpept-like"/>
</dbReference>
<dbReference type="InterPro" id="IPR001466">
    <property type="entry name" value="Beta-lactam-related"/>
</dbReference>
<dbReference type="SUPFAM" id="SSF56601">
    <property type="entry name" value="beta-lactamase/transpeptidase-like"/>
    <property type="match status" value="1"/>
</dbReference>